<dbReference type="SUPFAM" id="SSF55083">
    <property type="entry name" value="6-hydroxymethyl-7,8-dihydropterin pyrophosphokinase, HPPK"/>
    <property type="match status" value="1"/>
</dbReference>
<keyword evidence="6" id="KW-0418">Kinase</keyword>
<evidence type="ECO:0000256" key="7">
    <source>
        <dbReference type="ARBA" id="ARBA00022840"/>
    </source>
</evidence>
<dbReference type="NCBIfam" id="TIGR01498">
    <property type="entry name" value="folK"/>
    <property type="match status" value="1"/>
</dbReference>
<comment type="pathway">
    <text evidence="2">Cofactor biosynthesis; tetrahydrofolate biosynthesis; 2-amino-4-hydroxy-6-hydroxymethyl-7,8-dihydropteridine diphosphate from 7,8-dihydroneopterin triphosphate: step 4/4.</text>
</comment>
<dbReference type="PANTHER" id="PTHR43071:SF1">
    <property type="entry name" value="2-AMINO-4-HYDROXY-6-HYDROXYMETHYLDIHYDROPTERIDINE PYROPHOSPHOKINASE"/>
    <property type="match status" value="1"/>
</dbReference>
<dbReference type="Gene3D" id="3.30.1130.10">
    <property type="match status" value="1"/>
</dbReference>
<dbReference type="Gene3D" id="3.30.70.560">
    <property type="entry name" value="7,8-Dihydro-6-hydroxymethylpterin-pyrophosphokinase HPPK"/>
    <property type="match status" value="1"/>
</dbReference>
<feature type="compositionally biased region" description="Basic and acidic residues" evidence="10">
    <location>
        <begin position="234"/>
        <end position="244"/>
    </location>
</feature>
<comment type="function">
    <text evidence="9">Catalyzes the conversion of 7,8-dihydroneopterin to 6-hydroxymethyl-7,8-dihydropterin.</text>
</comment>
<dbReference type="InterPro" id="IPR000550">
    <property type="entry name" value="Hppk"/>
</dbReference>
<dbReference type="InterPro" id="IPR006156">
    <property type="entry name" value="Dihydroneopterin_aldolase"/>
</dbReference>
<evidence type="ECO:0000256" key="8">
    <source>
        <dbReference type="ARBA" id="ARBA00022909"/>
    </source>
</evidence>
<comment type="caution">
    <text evidence="12">The sequence shown here is derived from an EMBL/GenBank/DDBJ whole genome shotgun (WGS) entry which is preliminary data.</text>
</comment>
<evidence type="ECO:0000313" key="13">
    <source>
        <dbReference type="Proteomes" id="UP001501288"/>
    </source>
</evidence>
<evidence type="ECO:0000256" key="3">
    <source>
        <dbReference type="ARBA" id="ARBA00009640"/>
    </source>
</evidence>
<dbReference type="Pfam" id="PF01288">
    <property type="entry name" value="HPPK"/>
    <property type="match status" value="1"/>
</dbReference>
<dbReference type="PANTHER" id="PTHR43071">
    <property type="entry name" value="2-AMINO-4-HYDROXY-6-HYDROXYMETHYLDIHYDROPTERIDINE PYROPHOSPHOKINASE"/>
    <property type="match status" value="1"/>
</dbReference>
<dbReference type="RefSeq" id="WP_346029828.1">
    <property type="nucleotide sequence ID" value="NZ_BAAANV010000025.1"/>
</dbReference>
<keyword evidence="13" id="KW-1185">Reference proteome</keyword>
<dbReference type="NCBIfam" id="TIGR00526">
    <property type="entry name" value="folB_dom"/>
    <property type="match status" value="1"/>
</dbReference>
<comment type="catalytic activity">
    <reaction evidence="1">
        <text>6-hydroxymethyl-7,8-dihydropterin + ATP = (7,8-dihydropterin-6-yl)methyl diphosphate + AMP + H(+)</text>
        <dbReference type="Rhea" id="RHEA:11412"/>
        <dbReference type="ChEBI" id="CHEBI:15378"/>
        <dbReference type="ChEBI" id="CHEBI:30616"/>
        <dbReference type="ChEBI" id="CHEBI:44841"/>
        <dbReference type="ChEBI" id="CHEBI:72950"/>
        <dbReference type="ChEBI" id="CHEBI:456215"/>
        <dbReference type="EC" id="2.7.6.3"/>
    </reaction>
</comment>
<dbReference type="EMBL" id="BAAANV010000025">
    <property type="protein sequence ID" value="GAA1537590.1"/>
    <property type="molecule type" value="Genomic_DNA"/>
</dbReference>
<evidence type="ECO:0000259" key="11">
    <source>
        <dbReference type="PROSITE" id="PS00794"/>
    </source>
</evidence>
<dbReference type="Proteomes" id="UP001501288">
    <property type="component" value="Unassembled WGS sequence"/>
</dbReference>
<dbReference type="Pfam" id="PF02152">
    <property type="entry name" value="FolB"/>
    <property type="match status" value="1"/>
</dbReference>
<evidence type="ECO:0000256" key="10">
    <source>
        <dbReference type="SAM" id="MobiDB-lite"/>
    </source>
</evidence>
<dbReference type="InterPro" id="IPR006157">
    <property type="entry name" value="FolB_dom"/>
</dbReference>
<organism evidence="12 13">
    <name type="scientific">Dermacoccus barathri</name>
    <dbReference type="NCBI Taxonomy" id="322601"/>
    <lineage>
        <taxon>Bacteria</taxon>
        <taxon>Bacillati</taxon>
        <taxon>Actinomycetota</taxon>
        <taxon>Actinomycetes</taxon>
        <taxon>Micrococcales</taxon>
        <taxon>Dermacoccaceae</taxon>
        <taxon>Dermacoccus</taxon>
    </lineage>
</organism>
<keyword evidence="8 9" id="KW-0289">Folate biosynthesis</keyword>
<evidence type="ECO:0000256" key="1">
    <source>
        <dbReference type="ARBA" id="ARBA00000198"/>
    </source>
</evidence>
<dbReference type="PROSITE" id="PS00794">
    <property type="entry name" value="HPPK"/>
    <property type="match status" value="1"/>
</dbReference>
<comment type="similarity">
    <text evidence="9">Belongs to the DHNA family.</text>
</comment>
<protein>
    <recommendedName>
        <fullName evidence="9">Bifunctional folate synthesis protein</fullName>
    </recommendedName>
    <domain>
        <recommendedName>
            <fullName evidence="9">Dihydroneopterin aldolase</fullName>
            <shortName evidence="9">DHNA</shortName>
            <ecNumber evidence="9">4.1.2.25</ecNumber>
        </recommendedName>
        <alternativeName>
            <fullName evidence="9">7,8-dihydroneopterin aldolase</fullName>
        </alternativeName>
    </domain>
    <domain>
        <recommendedName>
            <fullName evidence="9">2-amino-4-hydroxy-6-hydroxymethyldihydropteridine pyrophosphokinase</fullName>
            <ecNumber evidence="9">2.7.6.3</ecNumber>
        </recommendedName>
        <alternativeName>
            <fullName evidence="9">6-hydroxymethyl-7,8-dihydropterin pyrophosphokinase</fullName>
            <shortName evidence="9">PPPK</shortName>
        </alternativeName>
        <alternativeName>
            <fullName evidence="9">7,8-dihydro-6-hydroxymethylpterin pyrophosphokinase</fullName>
            <shortName evidence="9">HPPK</shortName>
        </alternativeName>
    </domain>
</protein>
<keyword evidence="7" id="KW-0067">ATP-binding</keyword>
<gene>
    <name evidence="12" type="ORF">GCM10009762_09130</name>
</gene>
<dbReference type="SUPFAM" id="SSF55620">
    <property type="entry name" value="Tetrahydrobiopterin biosynthesis enzymes-like"/>
    <property type="match status" value="1"/>
</dbReference>
<keyword evidence="9" id="KW-0456">Lyase</keyword>
<evidence type="ECO:0000313" key="12">
    <source>
        <dbReference type="EMBL" id="GAA1537590.1"/>
    </source>
</evidence>
<dbReference type="CDD" id="cd00483">
    <property type="entry name" value="HPPK"/>
    <property type="match status" value="1"/>
</dbReference>
<dbReference type="InterPro" id="IPR035907">
    <property type="entry name" value="Hppk_sf"/>
</dbReference>
<evidence type="ECO:0000256" key="9">
    <source>
        <dbReference type="RuleBase" id="RU362079"/>
    </source>
</evidence>
<accession>A0ABN2BB44</accession>
<feature type="region of interest" description="Disordered" evidence="10">
    <location>
        <begin position="231"/>
        <end position="257"/>
    </location>
</feature>
<evidence type="ECO:0000256" key="5">
    <source>
        <dbReference type="ARBA" id="ARBA00022741"/>
    </source>
</evidence>
<sequence>MSDTITLTGLAISARHGVLDFEKQIPQPFVVDLSLEADLAPAGRSDDLTASLSYADVAARVVEVASEEPVDLIETLAERIADAGLEWAFVEAVDVTVRKPHAPAGVPFTPTTGVMAGPAVSVRRERRRAVVIAMGTNLGRRVATMRSALESLRALDGLDVVHVSPLVETDPVGGVEQPDYLNAVVVGFTRLTGEHLLAELHRIEAEHGRRRDVRWGARTLDLDIISLGTPGESDEVRAGGERDGVTPGAAEASKSPLALPHPRAHERAFVVVPWWQAAPWMTLRTPEGVVALDDHVRALDVAGVRRGPVWDAEEYLDLEGGLR</sequence>
<feature type="domain" description="7,8-dihydro-6-hydroxymethylpterin-pyrophosphokinase" evidence="11">
    <location>
        <begin position="214"/>
        <end position="225"/>
    </location>
</feature>
<comment type="catalytic activity">
    <reaction evidence="9">
        <text>7,8-dihydroneopterin = 6-hydroxymethyl-7,8-dihydropterin + glycolaldehyde</text>
        <dbReference type="Rhea" id="RHEA:10540"/>
        <dbReference type="ChEBI" id="CHEBI:17001"/>
        <dbReference type="ChEBI" id="CHEBI:17071"/>
        <dbReference type="ChEBI" id="CHEBI:44841"/>
        <dbReference type="EC" id="4.1.2.25"/>
    </reaction>
</comment>
<evidence type="ECO:0000256" key="6">
    <source>
        <dbReference type="ARBA" id="ARBA00022777"/>
    </source>
</evidence>
<keyword evidence="5" id="KW-0547">Nucleotide-binding</keyword>
<evidence type="ECO:0000256" key="2">
    <source>
        <dbReference type="ARBA" id="ARBA00005051"/>
    </source>
</evidence>
<dbReference type="NCBIfam" id="TIGR00525">
    <property type="entry name" value="folB"/>
    <property type="match status" value="1"/>
</dbReference>
<dbReference type="EC" id="4.1.2.25" evidence="9"/>
<name>A0ABN2BB44_9MICO</name>
<keyword evidence="4" id="KW-0808">Transferase</keyword>
<proteinExistence type="inferred from homology"/>
<comment type="similarity">
    <text evidence="3">In the N-terminal section; belongs to the DHNA family.</text>
</comment>
<dbReference type="CDD" id="cd00534">
    <property type="entry name" value="DHNA_DHNTPE"/>
    <property type="match status" value="1"/>
</dbReference>
<comment type="pathway">
    <text evidence="9">Cofactor biosynthesis; tetrahydrofolate biosynthesis; 2-amino-4-hydroxy-6-hydroxymethyl-7,8-dihydropteridine diphosphate from 7,8-dihydroneopterin triphosphate: step 3/4.</text>
</comment>
<dbReference type="SMART" id="SM00905">
    <property type="entry name" value="FolB"/>
    <property type="match status" value="1"/>
</dbReference>
<evidence type="ECO:0000256" key="4">
    <source>
        <dbReference type="ARBA" id="ARBA00022679"/>
    </source>
</evidence>
<dbReference type="EC" id="2.7.6.3" evidence="9"/>
<reference evidence="12 13" key="1">
    <citation type="journal article" date="2019" name="Int. J. Syst. Evol. Microbiol.">
        <title>The Global Catalogue of Microorganisms (GCM) 10K type strain sequencing project: providing services to taxonomists for standard genome sequencing and annotation.</title>
        <authorList>
            <consortium name="The Broad Institute Genomics Platform"/>
            <consortium name="The Broad Institute Genome Sequencing Center for Infectious Disease"/>
            <person name="Wu L."/>
            <person name="Ma J."/>
        </authorList>
    </citation>
    <scope>NUCLEOTIDE SEQUENCE [LARGE SCALE GENOMIC DNA]</scope>
    <source>
        <strain evidence="12 13">JCM 14588</strain>
    </source>
</reference>
<dbReference type="InterPro" id="IPR043133">
    <property type="entry name" value="GTP-CH-I_C/QueF"/>
</dbReference>